<dbReference type="AlphaFoldDB" id="A0A448YMJ8"/>
<evidence type="ECO:0000313" key="3">
    <source>
        <dbReference type="Proteomes" id="UP000290900"/>
    </source>
</evidence>
<dbReference type="EMBL" id="CAACVR010000019">
    <property type="protein sequence ID" value="VEU22164.1"/>
    <property type="molecule type" value="Genomic_DNA"/>
</dbReference>
<dbReference type="InParanoid" id="A0A448YMJ8"/>
<keyword evidence="1" id="KW-0812">Transmembrane</keyword>
<name>A0A448YMJ8_BRENA</name>
<keyword evidence="1" id="KW-1133">Transmembrane helix</keyword>
<accession>A0A448YMJ8</accession>
<dbReference type="STRING" id="13370.A0A448YMJ8"/>
<dbReference type="Proteomes" id="UP000290900">
    <property type="component" value="Unassembled WGS sequence"/>
</dbReference>
<feature type="transmembrane region" description="Helical" evidence="1">
    <location>
        <begin position="108"/>
        <end position="130"/>
    </location>
</feature>
<keyword evidence="1" id="KW-0472">Membrane</keyword>
<protein>
    <submittedName>
        <fullName evidence="2">DEKNAAC103166</fullName>
    </submittedName>
</protein>
<sequence>MINSLFSSMKNTLNQERRAWKQLHHIHERAVNFTGDAIDEDIAVGLIRQLVCPDYYAFQERLFYFQNHLNHILYSNFVPMDIVQTLFLTSFRQPDQSGVAQFSRPRKCFLYADVALILSIVYLVVIFTRYNGNNNVFTHPLLVKPEDLSSLALKVLSLSEYRRKKTQLALLSLIVLRSALFVHDNYEGANELVNSYPVFQSCVTLCYQMGIHFPGSSSPDSLASYLSKDKLTMKSRAMTPDQVQDLWNYIQQEDAIYSVSMGTPLLINYHFSSPFNRKHDNWIENTRADGIMLLRDISLTVNSTESITMRDVLKLIDKVIAYCHQLPFKLFTTSSSMDLAGLAILFRLKLLLLQTLQCLCRMEMNAVSDLRSKNAALNLDSLCEEMYRESLLAAAAVLYSIRDLFGGLTVFGNEKGREVHHLLEGYPLPGGSRGIHGMVFVRYL</sequence>
<dbReference type="OrthoDB" id="3986994at2759"/>
<gene>
    <name evidence="2" type="ORF">BRENAR_LOCUS2896</name>
</gene>
<organism evidence="2 3">
    <name type="scientific">Brettanomyces naardenensis</name>
    <name type="common">Yeast</name>
    <dbReference type="NCBI Taxonomy" id="13370"/>
    <lineage>
        <taxon>Eukaryota</taxon>
        <taxon>Fungi</taxon>
        <taxon>Dikarya</taxon>
        <taxon>Ascomycota</taxon>
        <taxon>Saccharomycotina</taxon>
        <taxon>Pichiomycetes</taxon>
        <taxon>Pichiales</taxon>
        <taxon>Pichiaceae</taxon>
        <taxon>Brettanomyces</taxon>
    </lineage>
</organism>
<reference evidence="2 3" key="1">
    <citation type="submission" date="2018-12" db="EMBL/GenBank/DDBJ databases">
        <authorList>
            <person name="Tiukova I."/>
            <person name="Dainat J."/>
        </authorList>
    </citation>
    <scope>NUCLEOTIDE SEQUENCE [LARGE SCALE GENOMIC DNA]</scope>
</reference>
<dbReference type="FunCoup" id="A0A448YMJ8">
    <property type="interactions" value="1363"/>
</dbReference>
<keyword evidence="3" id="KW-1185">Reference proteome</keyword>
<proteinExistence type="predicted"/>
<evidence type="ECO:0000256" key="1">
    <source>
        <dbReference type="SAM" id="Phobius"/>
    </source>
</evidence>
<evidence type="ECO:0000313" key="2">
    <source>
        <dbReference type="EMBL" id="VEU22164.1"/>
    </source>
</evidence>